<dbReference type="RefSeq" id="WP_377918004.1">
    <property type="nucleotide sequence ID" value="NZ_JBHRZT010000072.1"/>
</dbReference>
<evidence type="ECO:0000313" key="1">
    <source>
        <dbReference type="EMBL" id="MFC3885597.1"/>
    </source>
</evidence>
<evidence type="ECO:0000313" key="2">
    <source>
        <dbReference type="Proteomes" id="UP001595752"/>
    </source>
</evidence>
<gene>
    <name evidence="1" type="ORF">ACFOU2_19835</name>
</gene>
<dbReference type="Proteomes" id="UP001595752">
    <property type="component" value="Unassembled WGS sequence"/>
</dbReference>
<dbReference type="EMBL" id="JBHRZT010000072">
    <property type="protein sequence ID" value="MFC3885597.1"/>
    <property type="molecule type" value="Genomic_DNA"/>
</dbReference>
<proteinExistence type="predicted"/>
<name>A0ABV8B8V4_9BACI</name>
<sequence length="143" mass="15511">MRKGNDLQFLSHILSLDHETEAGLLVERCVRLFDSLKQSGSKPKAMHYPVIGLLALMDGGGKEMETIRQIVNELNSEKLFKGHKDINFIMAVHLFMSDQTEDCSLLETGIYTTLEALIQAQQAAMIAVVAGTSNAGSSGGGES</sequence>
<dbReference type="InterPro" id="IPR025062">
    <property type="entry name" value="DUF4003"/>
</dbReference>
<dbReference type="Pfam" id="PF13170">
    <property type="entry name" value="DUF4003"/>
    <property type="match status" value="1"/>
</dbReference>
<organism evidence="1 2">
    <name type="scientific">Bacillus songklensis</name>
    <dbReference type="NCBI Taxonomy" id="1069116"/>
    <lineage>
        <taxon>Bacteria</taxon>
        <taxon>Bacillati</taxon>
        <taxon>Bacillota</taxon>
        <taxon>Bacilli</taxon>
        <taxon>Bacillales</taxon>
        <taxon>Bacillaceae</taxon>
        <taxon>Bacillus</taxon>
    </lineage>
</organism>
<accession>A0ABV8B8V4</accession>
<keyword evidence="2" id="KW-1185">Reference proteome</keyword>
<reference evidence="2" key="1">
    <citation type="journal article" date="2019" name="Int. J. Syst. Evol. Microbiol.">
        <title>The Global Catalogue of Microorganisms (GCM) 10K type strain sequencing project: providing services to taxonomists for standard genome sequencing and annotation.</title>
        <authorList>
            <consortium name="The Broad Institute Genomics Platform"/>
            <consortium name="The Broad Institute Genome Sequencing Center for Infectious Disease"/>
            <person name="Wu L."/>
            <person name="Ma J."/>
        </authorList>
    </citation>
    <scope>NUCLEOTIDE SEQUENCE [LARGE SCALE GENOMIC DNA]</scope>
    <source>
        <strain evidence="2">CCUG 61889</strain>
    </source>
</reference>
<protein>
    <submittedName>
        <fullName evidence="1">DUF4003 family protein</fullName>
    </submittedName>
</protein>
<comment type="caution">
    <text evidence="1">The sequence shown here is derived from an EMBL/GenBank/DDBJ whole genome shotgun (WGS) entry which is preliminary data.</text>
</comment>